<comment type="similarity">
    <text evidence="1">Belongs to the peptidase C1 family.</text>
</comment>
<dbReference type="InterPro" id="IPR038765">
    <property type="entry name" value="Papain-like_cys_pep_sf"/>
</dbReference>
<dbReference type="InterPro" id="IPR013201">
    <property type="entry name" value="Prot_inhib_I29"/>
</dbReference>
<evidence type="ECO:0008006" key="13">
    <source>
        <dbReference type="Google" id="ProtNLM"/>
    </source>
</evidence>
<comment type="caution">
    <text evidence="11">The sequence shown here is derived from an EMBL/GenBank/DDBJ whole genome shotgun (WGS) entry which is preliminary data.</text>
</comment>
<dbReference type="GO" id="GO:0006508">
    <property type="term" value="P:proteolysis"/>
    <property type="evidence" value="ECO:0007669"/>
    <property type="project" value="UniProtKB-KW"/>
</dbReference>
<dbReference type="FunFam" id="3.90.70.10:FF:000006">
    <property type="entry name" value="Cathepsin S"/>
    <property type="match status" value="1"/>
</dbReference>
<dbReference type="Pfam" id="PF00112">
    <property type="entry name" value="Peptidase_C1"/>
    <property type="match status" value="1"/>
</dbReference>
<evidence type="ECO:0000256" key="5">
    <source>
        <dbReference type="ARBA" id="ARBA00023145"/>
    </source>
</evidence>
<feature type="domain" description="Cathepsin propeptide inhibitor" evidence="10">
    <location>
        <begin position="159"/>
        <end position="219"/>
    </location>
</feature>
<evidence type="ECO:0000256" key="7">
    <source>
        <dbReference type="SAM" id="MobiDB-lite"/>
    </source>
</evidence>
<dbReference type="InterPro" id="IPR013128">
    <property type="entry name" value="Peptidase_C1A"/>
</dbReference>
<dbReference type="InterPro" id="IPR025660">
    <property type="entry name" value="Pept_his_AS"/>
</dbReference>
<dbReference type="Pfam" id="PF08246">
    <property type="entry name" value="Inhibitor_I29"/>
    <property type="match status" value="1"/>
</dbReference>
<proteinExistence type="inferred from homology"/>
<dbReference type="SMART" id="SM00848">
    <property type="entry name" value="Inhibitor_I29"/>
    <property type="match status" value="1"/>
</dbReference>
<feature type="region of interest" description="Disordered" evidence="7">
    <location>
        <begin position="40"/>
        <end position="122"/>
    </location>
</feature>
<dbReference type="SMART" id="SM00645">
    <property type="entry name" value="Pept_C1"/>
    <property type="match status" value="1"/>
</dbReference>
<dbReference type="PROSITE" id="PS00139">
    <property type="entry name" value="THIOL_PROTEASE_CYS"/>
    <property type="match status" value="1"/>
</dbReference>
<keyword evidence="2" id="KW-0645">Protease</keyword>
<dbReference type="Gene3D" id="3.90.70.10">
    <property type="entry name" value="Cysteine proteinases"/>
    <property type="match status" value="1"/>
</dbReference>
<dbReference type="InterPro" id="IPR000668">
    <property type="entry name" value="Peptidase_C1A_C"/>
</dbReference>
<dbReference type="Proteomes" id="UP000821866">
    <property type="component" value="Chromosome 7"/>
</dbReference>
<dbReference type="InterPro" id="IPR039417">
    <property type="entry name" value="Peptidase_C1A_papain-like"/>
</dbReference>
<reference evidence="11" key="2">
    <citation type="submission" date="2021-09" db="EMBL/GenBank/DDBJ databases">
        <authorList>
            <person name="Jia N."/>
            <person name="Wang J."/>
            <person name="Shi W."/>
            <person name="Du L."/>
            <person name="Sun Y."/>
            <person name="Zhan W."/>
            <person name="Jiang J."/>
            <person name="Wang Q."/>
            <person name="Zhang B."/>
            <person name="Ji P."/>
            <person name="Sakyi L.B."/>
            <person name="Cui X."/>
            <person name="Yuan T."/>
            <person name="Jiang B."/>
            <person name="Yang W."/>
            <person name="Lam T.T.-Y."/>
            <person name="Chang Q."/>
            <person name="Ding S."/>
            <person name="Wang X."/>
            <person name="Zhu J."/>
            <person name="Ruan X."/>
            <person name="Zhao L."/>
            <person name="Wei J."/>
            <person name="Que T."/>
            <person name="Du C."/>
            <person name="Cheng J."/>
            <person name="Dai P."/>
            <person name="Han X."/>
            <person name="Huang E."/>
            <person name="Gao Y."/>
            <person name="Liu J."/>
            <person name="Shao H."/>
            <person name="Ye R."/>
            <person name="Li L."/>
            <person name="Wei W."/>
            <person name="Wang X."/>
            <person name="Wang C."/>
            <person name="Huo Q."/>
            <person name="Li W."/>
            <person name="Guo W."/>
            <person name="Chen H."/>
            <person name="Chen S."/>
            <person name="Zhou L."/>
            <person name="Zhou L."/>
            <person name="Ni X."/>
            <person name="Tian J."/>
            <person name="Zhou Y."/>
            <person name="Sheng Y."/>
            <person name="Liu T."/>
            <person name="Pan Y."/>
            <person name="Xia L."/>
            <person name="Li J."/>
            <person name="Zhao F."/>
            <person name="Cao W."/>
        </authorList>
    </citation>
    <scope>NUCLEOTIDE SEQUENCE</scope>
    <source>
        <strain evidence="11">Rmic-2018</strain>
        <tissue evidence="11">Larvae</tissue>
    </source>
</reference>
<keyword evidence="12" id="KW-1185">Reference proteome</keyword>
<dbReference type="InterPro" id="IPR000169">
    <property type="entry name" value="Pept_cys_AS"/>
</dbReference>
<keyword evidence="3" id="KW-0378">Hydrolase</keyword>
<keyword evidence="8" id="KW-0812">Transmembrane</keyword>
<keyword evidence="8" id="KW-0472">Membrane</keyword>
<organism evidence="11 12">
    <name type="scientific">Rhipicephalus microplus</name>
    <name type="common">Cattle tick</name>
    <name type="synonym">Boophilus microplus</name>
    <dbReference type="NCBI Taxonomy" id="6941"/>
    <lineage>
        <taxon>Eukaryota</taxon>
        <taxon>Metazoa</taxon>
        <taxon>Ecdysozoa</taxon>
        <taxon>Arthropoda</taxon>
        <taxon>Chelicerata</taxon>
        <taxon>Arachnida</taxon>
        <taxon>Acari</taxon>
        <taxon>Parasitiformes</taxon>
        <taxon>Ixodida</taxon>
        <taxon>Ixodoidea</taxon>
        <taxon>Ixodidae</taxon>
        <taxon>Rhipicephalinae</taxon>
        <taxon>Rhipicephalus</taxon>
        <taxon>Boophilus</taxon>
    </lineage>
</organism>
<evidence type="ECO:0000313" key="12">
    <source>
        <dbReference type="Proteomes" id="UP000821866"/>
    </source>
</evidence>
<evidence type="ECO:0000256" key="8">
    <source>
        <dbReference type="SAM" id="Phobius"/>
    </source>
</evidence>
<keyword evidence="8" id="KW-1133">Transmembrane helix</keyword>
<accession>A0A9J6DJY1</accession>
<feature type="domain" description="Peptidase C1A papain C-terminal" evidence="9">
    <location>
        <begin position="249"/>
        <end position="465"/>
    </location>
</feature>
<feature type="transmembrane region" description="Helical" evidence="8">
    <location>
        <begin position="128"/>
        <end position="150"/>
    </location>
</feature>
<dbReference type="SUPFAM" id="SSF54001">
    <property type="entry name" value="Cysteine proteinases"/>
    <property type="match status" value="1"/>
</dbReference>
<evidence type="ECO:0000259" key="10">
    <source>
        <dbReference type="SMART" id="SM00848"/>
    </source>
</evidence>
<evidence type="ECO:0000256" key="6">
    <source>
        <dbReference type="ARBA" id="ARBA00023157"/>
    </source>
</evidence>
<dbReference type="PANTHER" id="PTHR12411">
    <property type="entry name" value="CYSTEINE PROTEASE FAMILY C1-RELATED"/>
    <property type="match status" value="1"/>
</dbReference>
<evidence type="ECO:0000256" key="4">
    <source>
        <dbReference type="ARBA" id="ARBA00022807"/>
    </source>
</evidence>
<dbReference type="VEuPathDB" id="VectorBase:LOC119174297"/>
<evidence type="ECO:0000259" key="9">
    <source>
        <dbReference type="SMART" id="SM00645"/>
    </source>
</evidence>
<evidence type="ECO:0000256" key="2">
    <source>
        <dbReference type="ARBA" id="ARBA00022670"/>
    </source>
</evidence>
<evidence type="ECO:0000256" key="1">
    <source>
        <dbReference type="ARBA" id="ARBA00008455"/>
    </source>
</evidence>
<dbReference type="PROSITE" id="PS00640">
    <property type="entry name" value="THIOL_PROTEASE_ASN"/>
    <property type="match status" value="1"/>
</dbReference>
<dbReference type="PRINTS" id="PR00705">
    <property type="entry name" value="PAPAIN"/>
</dbReference>
<sequence length="466" mass="51840">MDVATCEDIAFLVRRVVREELVRFQAGDVHHQCSFAACPEPPPNWTRERHVENQPSTETADFTPRLPFSPTGHGHHRMSSSRRAAADLRPSSTRPLPEDYYASSRNVPVEHDPSPRTSATSAPSNATFLSVMILGWLVMSAALAVAFAVTAEEVIRSEWKAFKTKHARNYASADEELLRLKVFMENSLFIARHNEKYEKGLKSYSLGMNQFGDLLHHEFVQLTSCYDRSDAKKAGSTYLPPANIDDTDLPESLDWRKKGYVTPVKNQGRCGSCWAFSATGSLEGQHFRKTGKLVSLSEQNLVDCSKSYDNHGCNGGSMENAFEYIKANGGIDTEESYPYLGHEERECKFKKEDVGATVTGMVNVKEGSEKDLKNAVATVGPVSVAIDASQRSFQFYKQGVYDEKACSSSRLDHGVLAVGYGVLNGTKYWLVKNSWAQDWGDEGYIYMSRDKDNQCGIATDASYPLV</sequence>
<reference evidence="11" key="1">
    <citation type="journal article" date="2020" name="Cell">
        <title>Large-Scale Comparative Analyses of Tick Genomes Elucidate Their Genetic Diversity and Vector Capacities.</title>
        <authorList>
            <consortium name="Tick Genome and Microbiome Consortium (TIGMIC)"/>
            <person name="Jia N."/>
            <person name="Wang J."/>
            <person name="Shi W."/>
            <person name="Du L."/>
            <person name="Sun Y."/>
            <person name="Zhan W."/>
            <person name="Jiang J.F."/>
            <person name="Wang Q."/>
            <person name="Zhang B."/>
            <person name="Ji P."/>
            <person name="Bell-Sakyi L."/>
            <person name="Cui X.M."/>
            <person name="Yuan T.T."/>
            <person name="Jiang B.G."/>
            <person name="Yang W.F."/>
            <person name="Lam T.T."/>
            <person name="Chang Q.C."/>
            <person name="Ding S.J."/>
            <person name="Wang X.J."/>
            <person name="Zhu J.G."/>
            <person name="Ruan X.D."/>
            <person name="Zhao L."/>
            <person name="Wei J.T."/>
            <person name="Ye R.Z."/>
            <person name="Que T.C."/>
            <person name="Du C.H."/>
            <person name="Zhou Y.H."/>
            <person name="Cheng J.X."/>
            <person name="Dai P.F."/>
            <person name="Guo W.B."/>
            <person name="Han X.H."/>
            <person name="Huang E.J."/>
            <person name="Li L.F."/>
            <person name="Wei W."/>
            <person name="Gao Y.C."/>
            <person name="Liu J.Z."/>
            <person name="Shao H.Z."/>
            <person name="Wang X."/>
            <person name="Wang C.C."/>
            <person name="Yang T.C."/>
            <person name="Huo Q.B."/>
            <person name="Li W."/>
            <person name="Chen H.Y."/>
            <person name="Chen S.E."/>
            <person name="Zhou L.G."/>
            <person name="Ni X.B."/>
            <person name="Tian J.H."/>
            <person name="Sheng Y."/>
            <person name="Liu T."/>
            <person name="Pan Y.S."/>
            <person name="Xia L.Y."/>
            <person name="Li J."/>
            <person name="Zhao F."/>
            <person name="Cao W.C."/>
        </authorList>
    </citation>
    <scope>NUCLEOTIDE SEQUENCE</scope>
    <source>
        <strain evidence="11">Rmic-2018</strain>
    </source>
</reference>
<gene>
    <name evidence="11" type="ORF">HPB51_023275</name>
</gene>
<evidence type="ECO:0000313" key="11">
    <source>
        <dbReference type="EMBL" id="KAH8022307.1"/>
    </source>
</evidence>
<dbReference type="GO" id="GO:0008234">
    <property type="term" value="F:cysteine-type peptidase activity"/>
    <property type="evidence" value="ECO:0007669"/>
    <property type="project" value="UniProtKB-KW"/>
</dbReference>
<dbReference type="AlphaFoldDB" id="A0A9J6DJY1"/>
<dbReference type="EMBL" id="JABSTU010000009">
    <property type="protein sequence ID" value="KAH8022307.1"/>
    <property type="molecule type" value="Genomic_DNA"/>
</dbReference>
<keyword evidence="5" id="KW-0865">Zymogen</keyword>
<evidence type="ECO:0000256" key="3">
    <source>
        <dbReference type="ARBA" id="ARBA00022801"/>
    </source>
</evidence>
<name>A0A9J6DJY1_RHIMP</name>
<dbReference type="InterPro" id="IPR025661">
    <property type="entry name" value="Pept_asp_AS"/>
</dbReference>
<protein>
    <recommendedName>
        <fullName evidence="13">Cathepsin l</fullName>
    </recommendedName>
</protein>
<keyword evidence="4" id="KW-0788">Thiol protease</keyword>
<keyword evidence="6" id="KW-1015">Disulfide bond</keyword>
<dbReference type="CDD" id="cd02248">
    <property type="entry name" value="Peptidase_C1A"/>
    <property type="match status" value="1"/>
</dbReference>
<dbReference type="PROSITE" id="PS00639">
    <property type="entry name" value="THIOL_PROTEASE_HIS"/>
    <property type="match status" value="1"/>
</dbReference>